<proteinExistence type="predicted"/>
<keyword evidence="2" id="KW-0812">Transmembrane</keyword>
<gene>
    <name evidence="3" type="ORF">N7G274_001226</name>
</gene>
<feature type="transmembrane region" description="Helical" evidence="2">
    <location>
        <begin position="130"/>
        <end position="152"/>
    </location>
</feature>
<feature type="compositionally biased region" description="Basic and acidic residues" evidence="1">
    <location>
        <begin position="300"/>
        <end position="312"/>
    </location>
</feature>
<keyword evidence="4" id="KW-1185">Reference proteome</keyword>
<feature type="transmembrane region" description="Helical" evidence="2">
    <location>
        <begin position="82"/>
        <end position="102"/>
    </location>
</feature>
<keyword evidence="2" id="KW-1133">Transmembrane helix</keyword>
<dbReference type="Proteomes" id="UP001590950">
    <property type="component" value="Unassembled WGS sequence"/>
</dbReference>
<feature type="compositionally biased region" description="Polar residues" evidence="1">
    <location>
        <begin position="165"/>
        <end position="174"/>
    </location>
</feature>
<protein>
    <recommendedName>
        <fullName evidence="5">MARVEL domain-containing protein</fullName>
    </recommendedName>
</protein>
<keyword evidence="2" id="KW-0472">Membrane</keyword>
<feature type="compositionally biased region" description="Polar residues" evidence="1">
    <location>
        <begin position="247"/>
        <end position="285"/>
    </location>
</feature>
<dbReference type="EMBL" id="JBEFKJ010000003">
    <property type="protein sequence ID" value="KAL2047207.1"/>
    <property type="molecule type" value="Genomic_DNA"/>
</dbReference>
<evidence type="ECO:0008006" key="5">
    <source>
        <dbReference type="Google" id="ProtNLM"/>
    </source>
</evidence>
<evidence type="ECO:0000256" key="1">
    <source>
        <dbReference type="SAM" id="MobiDB-lite"/>
    </source>
</evidence>
<reference evidence="3 4" key="1">
    <citation type="submission" date="2024-09" db="EMBL/GenBank/DDBJ databases">
        <title>Rethinking Asexuality: The Enigmatic Case of Functional Sexual Genes in Lepraria (Stereocaulaceae).</title>
        <authorList>
            <person name="Doellman M."/>
            <person name="Sun Y."/>
            <person name="Barcenas-Pena A."/>
            <person name="Lumbsch H.T."/>
            <person name="Grewe F."/>
        </authorList>
    </citation>
    <scope>NUCLEOTIDE SEQUENCE [LARGE SCALE GENOMIC DNA]</scope>
    <source>
        <strain evidence="3 4">Mercado 3170</strain>
    </source>
</reference>
<feature type="transmembrane region" description="Helical" evidence="2">
    <location>
        <begin position="12"/>
        <end position="35"/>
    </location>
</feature>
<feature type="compositionally biased region" description="Basic residues" evidence="1">
    <location>
        <begin position="175"/>
        <end position="190"/>
    </location>
</feature>
<evidence type="ECO:0000256" key="2">
    <source>
        <dbReference type="SAM" id="Phobius"/>
    </source>
</evidence>
<organism evidence="3 4">
    <name type="scientific">Stereocaulon virgatum</name>
    <dbReference type="NCBI Taxonomy" id="373712"/>
    <lineage>
        <taxon>Eukaryota</taxon>
        <taxon>Fungi</taxon>
        <taxon>Dikarya</taxon>
        <taxon>Ascomycota</taxon>
        <taxon>Pezizomycotina</taxon>
        <taxon>Lecanoromycetes</taxon>
        <taxon>OSLEUM clade</taxon>
        <taxon>Lecanoromycetidae</taxon>
        <taxon>Lecanorales</taxon>
        <taxon>Lecanorineae</taxon>
        <taxon>Stereocaulaceae</taxon>
        <taxon>Stereocaulon</taxon>
    </lineage>
</organism>
<accession>A0ABR4AQY7</accession>
<feature type="region of interest" description="Disordered" evidence="1">
    <location>
        <begin position="210"/>
        <end position="327"/>
    </location>
</feature>
<evidence type="ECO:0000313" key="4">
    <source>
        <dbReference type="Proteomes" id="UP001590950"/>
    </source>
</evidence>
<comment type="caution">
    <text evidence="3">The sequence shown here is derived from an EMBL/GenBank/DDBJ whole genome shotgun (WGS) entry which is preliminary data.</text>
</comment>
<feature type="transmembrane region" description="Helical" evidence="2">
    <location>
        <begin position="55"/>
        <end position="75"/>
    </location>
</feature>
<feature type="region of interest" description="Disordered" evidence="1">
    <location>
        <begin position="161"/>
        <end position="192"/>
    </location>
</feature>
<sequence>MSKLMLGTRAFASFIRALEFCIAALILGIFSYYLAVLSRRGGNTVIPRWEKAVEGMSGAAVIYTAFAVILTCFLGGITGFSLLGIILDILFCGAFVAITILARGGKNACGGINNSPIGPGNHTSCQLLRVTFIVAIIAAFLFLISAILEFLLMRTHKREKRYGPSPSNNYTSGSGKKRFWQRNSNKNKHSKGMEEAELGAVGAGALAAEDHHHHHHHNNNRNSNITGDTAVGDGYGGPNTKYATAAEPTQPSHNTGYAQSDNRYTQQSSPYTSTANYEPQSTGVASNMPEMEGTGNRPYVQHDPEPYAEVHHGGFPHSNPESQMYTR</sequence>
<evidence type="ECO:0000313" key="3">
    <source>
        <dbReference type="EMBL" id="KAL2047207.1"/>
    </source>
</evidence>
<name>A0ABR4AQY7_9LECA</name>